<dbReference type="Pfam" id="PF00995">
    <property type="entry name" value="Sec1"/>
    <property type="match status" value="1"/>
</dbReference>
<organism evidence="3 4">
    <name type="scientific">Brassica rapa subsp. trilocularis</name>
    <dbReference type="NCBI Taxonomy" id="1813537"/>
    <lineage>
        <taxon>Eukaryota</taxon>
        <taxon>Viridiplantae</taxon>
        <taxon>Streptophyta</taxon>
        <taxon>Embryophyta</taxon>
        <taxon>Tracheophyta</taxon>
        <taxon>Spermatophyta</taxon>
        <taxon>Magnoliopsida</taxon>
        <taxon>eudicotyledons</taxon>
        <taxon>Gunneridae</taxon>
        <taxon>Pentapetalae</taxon>
        <taxon>rosids</taxon>
        <taxon>malvids</taxon>
        <taxon>Brassicales</taxon>
        <taxon>Brassicaceae</taxon>
        <taxon>Brassiceae</taxon>
        <taxon>Brassica</taxon>
    </lineage>
</organism>
<evidence type="ECO:0000256" key="1">
    <source>
        <dbReference type="ARBA" id="ARBA00009884"/>
    </source>
</evidence>
<dbReference type="InterPro" id="IPR036045">
    <property type="entry name" value="Sec1-like_sf"/>
</dbReference>
<evidence type="ECO:0000256" key="2">
    <source>
        <dbReference type="SAM" id="MobiDB-lite"/>
    </source>
</evidence>
<dbReference type="Gene3D" id="3.90.830.10">
    <property type="entry name" value="Syntaxin Binding Protein 1, Chain A, domain 2"/>
    <property type="match status" value="1"/>
</dbReference>
<gene>
    <name evidence="3" type="primary">A09p031940.1_BraROA</name>
    <name evidence="3" type="ORF">IGI04_035413</name>
</gene>
<name>A0ABQ7LBJ1_BRACM</name>
<evidence type="ECO:0000313" key="4">
    <source>
        <dbReference type="Proteomes" id="UP000823674"/>
    </source>
</evidence>
<keyword evidence="4" id="KW-1185">Reference proteome</keyword>
<feature type="region of interest" description="Disordered" evidence="2">
    <location>
        <begin position="543"/>
        <end position="565"/>
    </location>
</feature>
<dbReference type="InterPro" id="IPR027482">
    <property type="entry name" value="Sec1-like_dom2"/>
</dbReference>
<dbReference type="Gene3D" id="3.40.50.1910">
    <property type="match status" value="2"/>
</dbReference>
<dbReference type="InterPro" id="IPR001619">
    <property type="entry name" value="Sec1-like"/>
</dbReference>
<comment type="caution">
    <text evidence="3">The sequence shown here is derived from an EMBL/GenBank/DDBJ whole genome shotgun (WGS) entry which is preliminary data.</text>
</comment>
<evidence type="ECO:0008006" key="5">
    <source>
        <dbReference type="Google" id="ProtNLM"/>
    </source>
</evidence>
<feature type="compositionally biased region" description="Polar residues" evidence="2">
    <location>
        <begin position="546"/>
        <end position="556"/>
    </location>
</feature>
<sequence>MSFSDSGSYSNGGDHKSFRQITRERLLYEMLMPEKNGTPRKVLVLDKFTLKIMSSAAKMSEISQQGVSLVELITRRRQPMTSFDAIFFIQPTESNVNAFLSDMTGKSPLYKKAFVFFSSPVSRSLVTLIRKDMRAMKRISALKEMNLEYISMDIQGFVTNNENALEDLYSDEENHQRADACLNVVAKRIATVLASLKEYPFVRYRGAKALDASTMTTYRELIPTKLAAGVWNCLARYKQTIEDFPQTETCELLILDRSIDQIAPLIHEWTYDAMCHDLLKMEGNKYTYEVPSNSGGDPEMREVILDEEDPIWVELRDIHIADASERLHEKMTNFVSKNKAAQLKHSSKDFGDISTKDLTKVVHALPQYSEQIDKLSLHVEIARTINRTIMEQGLRELGKLEQDLVFGDAGRKDVIKFLSTNNVINQESKLRLMMILAAIYPKKFEGEKGRKMMELAKLSGDDVVAVNNLRLLGPVHTESKRNTTGSFSLKFDVLKKKRAARKDRVGETQTWQLSRFYPIVEELVEKLNKGHLPKQDYPCMNEPKPTFNSASQSPSGSPVLPHSRRTPTWARRHLSDDGYFSDSFLGRTSSGFKKKGQRIFVFIVGGATRSELRVCHKLTEKLDREVILGSSSFLDPQTFLTKMKQINEEEEISLDDIDI</sequence>
<dbReference type="EMBL" id="JADBGQ010000008">
    <property type="protein sequence ID" value="KAG5383943.1"/>
    <property type="molecule type" value="Genomic_DNA"/>
</dbReference>
<dbReference type="Proteomes" id="UP000823674">
    <property type="component" value="Chromosome A09"/>
</dbReference>
<dbReference type="SUPFAM" id="SSF56815">
    <property type="entry name" value="Sec1/munc18-like (SM) proteins"/>
    <property type="match status" value="1"/>
</dbReference>
<reference evidence="3 4" key="1">
    <citation type="submission" date="2021-03" db="EMBL/GenBank/DDBJ databases">
        <authorList>
            <person name="King G.J."/>
            <person name="Bancroft I."/>
            <person name="Baten A."/>
            <person name="Bloomfield J."/>
            <person name="Borpatragohain P."/>
            <person name="He Z."/>
            <person name="Irish N."/>
            <person name="Irwin J."/>
            <person name="Liu K."/>
            <person name="Mauleon R.P."/>
            <person name="Moore J."/>
            <person name="Morris R."/>
            <person name="Ostergaard L."/>
            <person name="Wang B."/>
            <person name="Wells R."/>
        </authorList>
    </citation>
    <scope>NUCLEOTIDE SEQUENCE [LARGE SCALE GENOMIC DNA]</scope>
    <source>
        <strain evidence="3">R-o-18</strain>
        <tissue evidence="3">Leaf</tissue>
    </source>
</reference>
<comment type="similarity">
    <text evidence="1">Belongs to the STXBP/unc-18/SEC1 family.</text>
</comment>
<dbReference type="Gene3D" id="3.40.50.2060">
    <property type="match status" value="1"/>
</dbReference>
<proteinExistence type="inferred from homology"/>
<dbReference type="PANTHER" id="PTHR11679">
    <property type="entry name" value="VESICLE PROTEIN SORTING-ASSOCIATED"/>
    <property type="match status" value="1"/>
</dbReference>
<dbReference type="InterPro" id="IPR043154">
    <property type="entry name" value="Sec-1-like_dom1"/>
</dbReference>
<accession>A0ABQ7LBJ1</accession>
<dbReference type="Gene3D" id="1.25.40.60">
    <property type="match status" value="1"/>
</dbReference>
<dbReference type="InterPro" id="IPR043127">
    <property type="entry name" value="Sec-1-like_dom3a"/>
</dbReference>
<evidence type="ECO:0000313" key="3">
    <source>
        <dbReference type="EMBL" id="KAG5383943.1"/>
    </source>
</evidence>
<protein>
    <recommendedName>
        <fullName evidence="5">SNARE-interacting protein KEULE</fullName>
    </recommendedName>
</protein>
<dbReference type="PIRSF" id="PIRSF005715">
    <property type="entry name" value="VPS45_Sec1"/>
    <property type="match status" value="1"/>
</dbReference>